<dbReference type="PANTHER" id="PTHR43630:SF1">
    <property type="entry name" value="POLY-BETA-1,6-N-ACETYL-D-GLUCOSAMINE SYNTHASE"/>
    <property type="match status" value="1"/>
</dbReference>
<organism evidence="5 6">
    <name type="scientific">Euzebyella marina</name>
    <dbReference type="NCBI Taxonomy" id="1761453"/>
    <lineage>
        <taxon>Bacteria</taxon>
        <taxon>Pseudomonadati</taxon>
        <taxon>Bacteroidota</taxon>
        <taxon>Flavobacteriia</taxon>
        <taxon>Flavobacteriales</taxon>
        <taxon>Flavobacteriaceae</taxon>
        <taxon>Euzebyella</taxon>
    </lineage>
</organism>
<reference evidence="5 6" key="1">
    <citation type="submission" date="2018-08" db="EMBL/GenBank/DDBJ databases">
        <title>The reduced genetic potential of extracellular carbohydrate catabolism in Euzebyella marina RN62, a Flavobacteriia bacterium isolated from the hadal water.</title>
        <authorList>
            <person name="Xue C."/>
        </authorList>
    </citation>
    <scope>NUCLEOTIDE SEQUENCE [LARGE SCALE GENOMIC DNA]</scope>
    <source>
        <strain evidence="5 6">RN62</strain>
    </source>
</reference>
<dbReference type="Gene3D" id="3.90.550.10">
    <property type="entry name" value="Spore Coat Polysaccharide Biosynthesis Protein SpsA, Chain A"/>
    <property type="match status" value="1"/>
</dbReference>
<dbReference type="GO" id="GO:0016757">
    <property type="term" value="F:glycosyltransferase activity"/>
    <property type="evidence" value="ECO:0007669"/>
    <property type="project" value="UniProtKB-KW"/>
</dbReference>
<dbReference type="RefSeq" id="WP_121850047.1">
    <property type="nucleotide sequence ID" value="NZ_CP032050.1"/>
</dbReference>
<dbReference type="Pfam" id="PF00535">
    <property type="entry name" value="Glycos_transf_2"/>
    <property type="match status" value="1"/>
</dbReference>
<accession>A0A3G2L9X0</accession>
<dbReference type="KEGG" id="emar:D1013_17465"/>
<protein>
    <submittedName>
        <fullName evidence="5">Glycosyltransferase family 2 protein</fullName>
    </submittedName>
</protein>
<dbReference type="Proteomes" id="UP000276309">
    <property type="component" value="Chromosome"/>
</dbReference>
<sequence>MRYYIVIPAHNEEDFLNDTLTSVLRQSLLPSQVVLVNDNSTDSTEQIIDQFIELSPIFQKLNTQSSNEHMPGSKVVNAFQKGLAFLDDDYDFIVKLDADVILPDNYFEKIAYIFKGQPNVGIAGGFVYEQDANGKWALNHPMDKKHVRGAFKAYSKSCYKAIGGLRCAMGWDTVDELLAAFHGFEVYTDDYLKVKHLRPTGGAYNAKAKLLQGKAMYTMRYGLAISLIASLKMALKQRKPQAVMDNLYGYLEAQKEKKPFLVTEKEGKFIRQLRWQNIKKKLIG</sequence>
<dbReference type="InterPro" id="IPR029044">
    <property type="entry name" value="Nucleotide-diphossugar_trans"/>
</dbReference>
<evidence type="ECO:0000256" key="2">
    <source>
        <dbReference type="ARBA" id="ARBA00022676"/>
    </source>
</evidence>
<comment type="similarity">
    <text evidence="1">Belongs to the glycosyltransferase 2 family.</text>
</comment>
<name>A0A3G2L9X0_9FLAO</name>
<dbReference type="OrthoDB" id="1142396at2"/>
<feature type="domain" description="Glycosyltransferase 2-like" evidence="4">
    <location>
        <begin position="5"/>
        <end position="145"/>
    </location>
</feature>
<gene>
    <name evidence="5" type="ORF">D1013_17465</name>
</gene>
<evidence type="ECO:0000256" key="3">
    <source>
        <dbReference type="ARBA" id="ARBA00022679"/>
    </source>
</evidence>
<evidence type="ECO:0000256" key="1">
    <source>
        <dbReference type="ARBA" id="ARBA00006739"/>
    </source>
</evidence>
<evidence type="ECO:0000313" key="5">
    <source>
        <dbReference type="EMBL" id="AYN69040.1"/>
    </source>
</evidence>
<dbReference type="CDD" id="cd00761">
    <property type="entry name" value="Glyco_tranf_GTA_type"/>
    <property type="match status" value="1"/>
</dbReference>
<dbReference type="AlphaFoldDB" id="A0A3G2L9X0"/>
<keyword evidence="6" id="KW-1185">Reference proteome</keyword>
<keyword evidence="2" id="KW-0328">Glycosyltransferase</keyword>
<dbReference type="SUPFAM" id="SSF53448">
    <property type="entry name" value="Nucleotide-diphospho-sugar transferases"/>
    <property type="match status" value="1"/>
</dbReference>
<dbReference type="EMBL" id="CP032050">
    <property type="protein sequence ID" value="AYN69040.1"/>
    <property type="molecule type" value="Genomic_DNA"/>
</dbReference>
<proteinExistence type="inferred from homology"/>
<keyword evidence="3 5" id="KW-0808">Transferase</keyword>
<evidence type="ECO:0000313" key="6">
    <source>
        <dbReference type="Proteomes" id="UP000276309"/>
    </source>
</evidence>
<dbReference type="InterPro" id="IPR001173">
    <property type="entry name" value="Glyco_trans_2-like"/>
</dbReference>
<dbReference type="PANTHER" id="PTHR43630">
    <property type="entry name" value="POLY-BETA-1,6-N-ACETYL-D-GLUCOSAMINE SYNTHASE"/>
    <property type="match status" value="1"/>
</dbReference>
<evidence type="ECO:0000259" key="4">
    <source>
        <dbReference type="Pfam" id="PF00535"/>
    </source>
</evidence>